<gene>
    <name evidence="1" type="ORF">METZ01_LOCUS218583</name>
</gene>
<protein>
    <submittedName>
        <fullName evidence="1">Uncharacterized protein</fullName>
    </submittedName>
</protein>
<accession>A0A382FSS8</accession>
<dbReference type="EMBL" id="UINC01051499">
    <property type="protein sequence ID" value="SVB65729.1"/>
    <property type="molecule type" value="Genomic_DNA"/>
</dbReference>
<organism evidence="1">
    <name type="scientific">marine metagenome</name>
    <dbReference type="NCBI Taxonomy" id="408172"/>
    <lineage>
        <taxon>unclassified sequences</taxon>
        <taxon>metagenomes</taxon>
        <taxon>ecological metagenomes</taxon>
    </lineage>
</organism>
<reference evidence="1" key="1">
    <citation type="submission" date="2018-05" db="EMBL/GenBank/DDBJ databases">
        <authorList>
            <person name="Lanie J.A."/>
            <person name="Ng W.-L."/>
            <person name="Kazmierczak K.M."/>
            <person name="Andrzejewski T.M."/>
            <person name="Davidsen T.M."/>
            <person name="Wayne K.J."/>
            <person name="Tettelin H."/>
            <person name="Glass J.I."/>
            <person name="Rusch D."/>
            <person name="Podicherti R."/>
            <person name="Tsui H.-C.T."/>
            <person name="Winkler M.E."/>
        </authorList>
    </citation>
    <scope>NUCLEOTIDE SEQUENCE</scope>
</reference>
<feature type="non-terminal residue" evidence="1">
    <location>
        <position position="1"/>
    </location>
</feature>
<sequence>VSRFKFLVFLILTTLNINSLRADAAFVDYEITVLATNISNYG</sequence>
<dbReference type="AlphaFoldDB" id="A0A382FSS8"/>
<name>A0A382FSS8_9ZZZZ</name>
<evidence type="ECO:0000313" key="1">
    <source>
        <dbReference type="EMBL" id="SVB65729.1"/>
    </source>
</evidence>
<feature type="non-terminal residue" evidence="1">
    <location>
        <position position="42"/>
    </location>
</feature>
<proteinExistence type="predicted"/>